<dbReference type="Pfam" id="PF00520">
    <property type="entry name" value="Ion_trans"/>
    <property type="match status" value="1"/>
</dbReference>
<keyword evidence="11" id="KW-0325">Glycoprotein</keyword>
<accession>A0A425D0B9</accession>
<keyword evidence="2" id="KW-0813">Transport</keyword>
<keyword evidence="8 13" id="KW-1133">Transmembrane helix</keyword>
<dbReference type="Proteomes" id="UP000284702">
    <property type="component" value="Unassembled WGS sequence"/>
</dbReference>
<evidence type="ECO:0000256" key="13">
    <source>
        <dbReference type="SAM" id="Phobius"/>
    </source>
</evidence>
<dbReference type="PANTHER" id="PTHR45628">
    <property type="entry name" value="VOLTAGE-DEPENDENT CALCIUM CHANNEL TYPE A SUBUNIT ALPHA-1"/>
    <property type="match status" value="1"/>
</dbReference>
<keyword evidence="9" id="KW-0406">Ion transport</keyword>
<evidence type="ECO:0000313" key="15">
    <source>
        <dbReference type="EMBL" id="RQM22733.1"/>
    </source>
</evidence>
<dbReference type="PANTHER" id="PTHR45628:SF7">
    <property type="entry name" value="VOLTAGE-DEPENDENT CALCIUM CHANNEL TYPE A SUBUNIT ALPHA-1"/>
    <property type="match status" value="1"/>
</dbReference>
<sequence>MLVIDSQGFGLLIMLTVLINTFAMSFANYNDPAAGTSDADTDAYTIDMVPLANVAILLCFCYTVFAILGMGIWSGLLHGRCRLTEFPVRLNFSAADAPWNHAYPDDNWVQTVLTNPERFKCHDSWDVDSVWSSPQSCFWPLDPTDTVGQLCGARSCPIGTTCGSNYDRKGNPRFQDITVNGKVVFSITTEADFTANLNFGLTSFDDVGSSLVIVLQTVTASGWMALAGNV</sequence>
<keyword evidence="12" id="KW-0407">Ion channel</keyword>
<protein>
    <recommendedName>
        <fullName evidence="14">Ion transport domain-containing protein</fullName>
    </recommendedName>
</protein>
<evidence type="ECO:0000256" key="11">
    <source>
        <dbReference type="ARBA" id="ARBA00023180"/>
    </source>
</evidence>
<feature type="transmembrane region" description="Helical" evidence="13">
    <location>
        <begin position="49"/>
        <end position="73"/>
    </location>
</feature>
<evidence type="ECO:0000313" key="16">
    <source>
        <dbReference type="Proteomes" id="UP000284702"/>
    </source>
</evidence>
<evidence type="ECO:0000256" key="8">
    <source>
        <dbReference type="ARBA" id="ARBA00022989"/>
    </source>
</evidence>
<gene>
    <name evidence="15" type="ORF">B5M09_006352</name>
</gene>
<evidence type="ECO:0000259" key="14">
    <source>
        <dbReference type="Pfam" id="PF00520"/>
    </source>
</evidence>
<comment type="subcellular location">
    <subcellularLocation>
        <location evidence="1">Membrane</location>
        <topology evidence="1">Multi-pass membrane protein</topology>
    </subcellularLocation>
</comment>
<keyword evidence="7" id="KW-0851">Voltage-gated channel</keyword>
<dbReference type="GO" id="GO:0098703">
    <property type="term" value="P:calcium ion import across plasma membrane"/>
    <property type="evidence" value="ECO:0007669"/>
    <property type="project" value="TreeGrafter"/>
</dbReference>
<dbReference type="GO" id="GO:0005891">
    <property type="term" value="C:voltage-gated calcium channel complex"/>
    <property type="evidence" value="ECO:0007669"/>
    <property type="project" value="TreeGrafter"/>
</dbReference>
<evidence type="ECO:0000256" key="12">
    <source>
        <dbReference type="ARBA" id="ARBA00023303"/>
    </source>
</evidence>
<dbReference type="InterPro" id="IPR050599">
    <property type="entry name" value="VDCC_alpha-1_subunit"/>
</dbReference>
<dbReference type="InterPro" id="IPR005821">
    <property type="entry name" value="Ion_trans_dom"/>
</dbReference>
<feature type="transmembrane region" description="Helical" evidence="13">
    <location>
        <begin position="9"/>
        <end position="29"/>
    </location>
</feature>
<organism evidence="15 16">
    <name type="scientific">Aphanomyces astaci</name>
    <name type="common">Crayfish plague agent</name>
    <dbReference type="NCBI Taxonomy" id="112090"/>
    <lineage>
        <taxon>Eukaryota</taxon>
        <taxon>Sar</taxon>
        <taxon>Stramenopiles</taxon>
        <taxon>Oomycota</taxon>
        <taxon>Saprolegniomycetes</taxon>
        <taxon>Saprolegniales</taxon>
        <taxon>Verrucalvaceae</taxon>
        <taxon>Aphanomyces</taxon>
    </lineage>
</organism>
<evidence type="ECO:0000256" key="3">
    <source>
        <dbReference type="ARBA" id="ARBA00022568"/>
    </source>
</evidence>
<dbReference type="Gene3D" id="1.10.287.70">
    <property type="match status" value="1"/>
</dbReference>
<comment type="caution">
    <text evidence="15">The sequence shown here is derived from an EMBL/GenBank/DDBJ whole genome shotgun (WGS) entry which is preliminary data.</text>
</comment>
<keyword evidence="6" id="KW-0106">Calcium</keyword>
<evidence type="ECO:0000256" key="5">
    <source>
        <dbReference type="ARBA" id="ARBA00022692"/>
    </source>
</evidence>
<keyword evidence="16" id="KW-1185">Reference proteome</keyword>
<evidence type="ECO:0000256" key="9">
    <source>
        <dbReference type="ARBA" id="ARBA00023065"/>
    </source>
</evidence>
<name>A0A425D0B9_APHAT</name>
<dbReference type="EMBL" id="MZMZ02003097">
    <property type="protein sequence ID" value="RQM22733.1"/>
    <property type="molecule type" value="Genomic_DNA"/>
</dbReference>
<evidence type="ECO:0000256" key="2">
    <source>
        <dbReference type="ARBA" id="ARBA00022448"/>
    </source>
</evidence>
<evidence type="ECO:0000256" key="7">
    <source>
        <dbReference type="ARBA" id="ARBA00022882"/>
    </source>
</evidence>
<keyword evidence="10 13" id="KW-0472">Membrane</keyword>
<keyword evidence="3" id="KW-0109">Calcium transport</keyword>
<dbReference type="AlphaFoldDB" id="A0A425D0B9"/>
<evidence type="ECO:0000256" key="1">
    <source>
        <dbReference type="ARBA" id="ARBA00004141"/>
    </source>
</evidence>
<proteinExistence type="predicted"/>
<evidence type="ECO:0000256" key="6">
    <source>
        <dbReference type="ARBA" id="ARBA00022837"/>
    </source>
</evidence>
<evidence type="ECO:0000256" key="10">
    <source>
        <dbReference type="ARBA" id="ARBA00023136"/>
    </source>
</evidence>
<dbReference type="GO" id="GO:0008331">
    <property type="term" value="F:high voltage-gated calcium channel activity"/>
    <property type="evidence" value="ECO:0007669"/>
    <property type="project" value="TreeGrafter"/>
</dbReference>
<reference evidence="15" key="1">
    <citation type="submission" date="2018-07" db="EMBL/GenBank/DDBJ databases">
        <title>Annotation of Aphanomyces astaci genome assembly.</title>
        <authorList>
            <person name="Studholme D.J."/>
        </authorList>
    </citation>
    <scope>NUCLEOTIDE SEQUENCE [LARGE SCALE GENOMIC DNA]</scope>
    <source>
        <strain evidence="15">Pc</strain>
    </source>
</reference>
<keyword evidence="4" id="KW-0107">Calcium channel</keyword>
<feature type="domain" description="Ion transport" evidence="14">
    <location>
        <begin position="48"/>
        <end position="225"/>
    </location>
</feature>
<keyword evidence="5 13" id="KW-0812">Transmembrane</keyword>
<evidence type="ECO:0000256" key="4">
    <source>
        <dbReference type="ARBA" id="ARBA00022673"/>
    </source>
</evidence>